<dbReference type="OrthoDB" id="1433808at2759"/>
<dbReference type="EMBL" id="AWWV01007643">
    <property type="protein sequence ID" value="OMO95513.1"/>
    <property type="molecule type" value="Genomic_DNA"/>
</dbReference>
<organism evidence="2 3">
    <name type="scientific">Corchorus capsularis</name>
    <name type="common">Jute</name>
    <dbReference type="NCBI Taxonomy" id="210143"/>
    <lineage>
        <taxon>Eukaryota</taxon>
        <taxon>Viridiplantae</taxon>
        <taxon>Streptophyta</taxon>
        <taxon>Embryophyta</taxon>
        <taxon>Tracheophyta</taxon>
        <taxon>Spermatophyta</taxon>
        <taxon>Magnoliopsida</taxon>
        <taxon>eudicotyledons</taxon>
        <taxon>Gunneridae</taxon>
        <taxon>Pentapetalae</taxon>
        <taxon>rosids</taxon>
        <taxon>malvids</taxon>
        <taxon>Malvales</taxon>
        <taxon>Malvaceae</taxon>
        <taxon>Grewioideae</taxon>
        <taxon>Apeibeae</taxon>
        <taxon>Corchorus</taxon>
    </lineage>
</organism>
<evidence type="ECO:0000313" key="3">
    <source>
        <dbReference type="Proteomes" id="UP000188268"/>
    </source>
</evidence>
<proteinExistence type="predicted"/>
<keyword evidence="3" id="KW-1185">Reference proteome</keyword>
<gene>
    <name evidence="2" type="ORF">CCACVL1_05385</name>
</gene>
<comment type="caution">
    <text evidence="2">The sequence shown here is derived from an EMBL/GenBank/DDBJ whole genome shotgun (WGS) entry which is preliminary data.</text>
</comment>
<dbReference type="Gramene" id="OMO95513">
    <property type="protein sequence ID" value="OMO95513"/>
    <property type="gene ID" value="CCACVL1_05385"/>
</dbReference>
<accession>A0A1R3JL32</accession>
<dbReference type="AlphaFoldDB" id="A0A1R3JL32"/>
<evidence type="ECO:0000313" key="2">
    <source>
        <dbReference type="EMBL" id="OMO95513.1"/>
    </source>
</evidence>
<feature type="region of interest" description="Disordered" evidence="1">
    <location>
        <begin position="62"/>
        <end position="82"/>
    </location>
</feature>
<dbReference type="Proteomes" id="UP000188268">
    <property type="component" value="Unassembled WGS sequence"/>
</dbReference>
<name>A0A1R3JL32_COCAP</name>
<sequence length="170" mass="19820">MKMFKAVKKLKFWSRKKRKRKSLEPPPSYPVSSPYYQYHHCYYSYSSLQPSAPPLPPWLQEELTQDAVPPPDQADEPLSEQEVSYPSLVQFPTEDNSDVVSETESQSYQQYMVPNPVYGVPVVVQQQKQEAISRRERSTGFFGCVIEFGVSLFRCFCPCFRIRDEVCRQM</sequence>
<dbReference type="OMA" id="CVINFGA"/>
<protein>
    <submittedName>
        <fullName evidence="2">Uncharacterized protein</fullName>
    </submittedName>
</protein>
<evidence type="ECO:0000256" key="1">
    <source>
        <dbReference type="SAM" id="MobiDB-lite"/>
    </source>
</evidence>
<reference evidence="2 3" key="1">
    <citation type="submission" date="2013-09" db="EMBL/GenBank/DDBJ databases">
        <title>Corchorus capsularis genome sequencing.</title>
        <authorList>
            <person name="Alam M."/>
            <person name="Haque M.S."/>
            <person name="Islam M.S."/>
            <person name="Emdad E.M."/>
            <person name="Islam M.M."/>
            <person name="Ahmed B."/>
            <person name="Halim A."/>
            <person name="Hossen Q.M.M."/>
            <person name="Hossain M.Z."/>
            <person name="Ahmed R."/>
            <person name="Khan M.M."/>
            <person name="Islam R."/>
            <person name="Rashid M.M."/>
            <person name="Khan S.A."/>
            <person name="Rahman M.S."/>
            <person name="Alam M."/>
        </authorList>
    </citation>
    <scope>NUCLEOTIDE SEQUENCE [LARGE SCALE GENOMIC DNA]</scope>
    <source>
        <strain evidence="3">cv. CVL-1</strain>
        <tissue evidence="2">Whole seedling</tissue>
    </source>
</reference>